<dbReference type="Proteomes" id="UP000663844">
    <property type="component" value="Unassembled WGS sequence"/>
</dbReference>
<dbReference type="PROSITE" id="PS50181">
    <property type="entry name" value="FBOX"/>
    <property type="match status" value="1"/>
</dbReference>
<dbReference type="SMART" id="SM00367">
    <property type="entry name" value="LRR_CC"/>
    <property type="match status" value="7"/>
</dbReference>
<evidence type="ECO:0000256" key="1">
    <source>
        <dbReference type="ARBA" id="ARBA00022786"/>
    </source>
</evidence>
<dbReference type="InterPro" id="IPR036047">
    <property type="entry name" value="F-box-like_dom_sf"/>
</dbReference>
<dbReference type="Pfam" id="PF12937">
    <property type="entry name" value="F-box-like"/>
    <property type="match status" value="1"/>
</dbReference>
<dbReference type="SUPFAM" id="SSF81383">
    <property type="entry name" value="F-box domain"/>
    <property type="match status" value="1"/>
</dbReference>
<organism evidence="3 4">
    <name type="scientific">Adineta steineri</name>
    <dbReference type="NCBI Taxonomy" id="433720"/>
    <lineage>
        <taxon>Eukaryota</taxon>
        <taxon>Metazoa</taxon>
        <taxon>Spiralia</taxon>
        <taxon>Gnathifera</taxon>
        <taxon>Rotifera</taxon>
        <taxon>Eurotatoria</taxon>
        <taxon>Bdelloidea</taxon>
        <taxon>Adinetida</taxon>
        <taxon>Adinetidae</taxon>
        <taxon>Adineta</taxon>
    </lineage>
</organism>
<gene>
    <name evidence="3" type="ORF">OXD698_LOCUS7840</name>
</gene>
<dbReference type="GO" id="GO:0019005">
    <property type="term" value="C:SCF ubiquitin ligase complex"/>
    <property type="evidence" value="ECO:0007669"/>
    <property type="project" value="TreeGrafter"/>
</dbReference>
<dbReference type="GO" id="GO:0031146">
    <property type="term" value="P:SCF-dependent proteasomal ubiquitin-dependent protein catabolic process"/>
    <property type="evidence" value="ECO:0007669"/>
    <property type="project" value="TreeGrafter"/>
</dbReference>
<dbReference type="PANTHER" id="PTHR13318">
    <property type="entry name" value="PARTNER OF PAIRED, ISOFORM B-RELATED"/>
    <property type="match status" value="1"/>
</dbReference>
<dbReference type="EMBL" id="CAJOAZ010000366">
    <property type="protein sequence ID" value="CAF3628989.1"/>
    <property type="molecule type" value="Genomic_DNA"/>
</dbReference>
<comment type="caution">
    <text evidence="3">The sequence shown here is derived from an EMBL/GenBank/DDBJ whole genome shotgun (WGS) entry which is preliminary data.</text>
</comment>
<protein>
    <recommendedName>
        <fullName evidence="2">F-box domain-containing protein</fullName>
    </recommendedName>
</protein>
<evidence type="ECO:0000259" key="2">
    <source>
        <dbReference type="PROSITE" id="PS50181"/>
    </source>
</evidence>
<accession>A0A818PZF8</accession>
<dbReference type="AlphaFoldDB" id="A0A818PZF8"/>
<sequence length="722" mass="83732">MILTCTGLYLLRNQLVNLLNLNDTNENICTNDDSIQSEILSTNNNTLTEQTPIAIRDFSSQYGSNRSDSYVVSNICSHAEIYPLYGDSTHALVFRTYGPWWINMPSYKETIKNFIRWENNFTSRDFIDIEYKDLVYECISLNIYETYNPGTLEVVYVGKEDEYGNVTWHRIWSFPQPFSIILYDNKEIFIENGRQTIDDLFPDHINTDSIVPSLHLNTDNRQKSKFHTHHTNPPAARLPRIVKIPLKDKFTFPTRLIRLEFDHSTANYYSEIDTVILSGKISPTNSIVIEDTQHIPSSTTIIQENESEEKNCSANLTKLPFDILFIICSYLDLRSLVRLSSTCHLLHRQCLDSLQFQSLNLQPYWNGITNYSIENFFRYHCSQTRYLSLAWTKSIQCSSFNQLLNICSNNLVQLNLACCQYLTGQYIKIIVNYCPNIEVLNLENCFSLNNLDFIPLKYLNHIRILNVYRTKIDYRTLLPFIDNNKKYLENINLGSCQNLNDPIGILKLLFARCSNLRSIDLWRTCGLTQNGFLSVIGLPFDIGEEKRRILNLSKDEQEELALIYSSVNMPIEINTIMHIKYLSEVDLGWTDPPPGFVKSFVQQIGHSLIKLFLTACRRKFKFISPSDSLFLKKNLGVNNEDILAVSEHCLQLRQLDLLGSSIIVETSIESILTRCLYLEFLDLSFCDKISNETLSIWICQYKNCFKRSYSPMMNDDIYTEFT</sequence>
<dbReference type="PANTHER" id="PTHR13318:SF152">
    <property type="entry name" value="F-BOX_LRR-REPEAT PROTEIN 4"/>
    <property type="match status" value="1"/>
</dbReference>
<evidence type="ECO:0000313" key="3">
    <source>
        <dbReference type="EMBL" id="CAF3628989.1"/>
    </source>
</evidence>
<dbReference type="InterPro" id="IPR006553">
    <property type="entry name" value="Leu-rich_rpt_Cys-con_subtyp"/>
</dbReference>
<feature type="domain" description="F-box" evidence="2">
    <location>
        <begin position="313"/>
        <end position="359"/>
    </location>
</feature>
<reference evidence="3" key="1">
    <citation type="submission" date="2021-02" db="EMBL/GenBank/DDBJ databases">
        <authorList>
            <person name="Nowell W R."/>
        </authorList>
    </citation>
    <scope>NUCLEOTIDE SEQUENCE</scope>
</reference>
<dbReference type="InterPro" id="IPR032675">
    <property type="entry name" value="LRR_dom_sf"/>
</dbReference>
<keyword evidence="1" id="KW-0833">Ubl conjugation pathway</keyword>
<evidence type="ECO:0000313" key="4">
    <source>
        <dbReference type="Proteomes" id="UP000663844"/>
    </source>
</evidence>
<proteinExistence type="predicted"/>
<dbReference type="Gene3D" id="3.80.10.10">
    <property type="entry name" value="Ribonuclease Inhibitor"/>
    <property type="match status" value="2"/>
</dbReference>
<dbReference type="SUPFAM" id="SSF52047">
    <property type="entry name" value="RNI-like"/>
    <property type="match status" value="1"/>
</dbReference>
<name>A0A818PZF8_9BILA</name>
<dbReference type="InterPro" id="IPR001810">
    <property type="entry name" value="F-box_dom"/>
</dbReference>